<name>T1IL19_STRMM</name>
<dbReference type="EnsemblMetazoa" id="SMAR001637-RA">
    <property type="protein sequence ID" value="SMAR001637-PA"/>
    <property type="gene ID" value="SMAR001637"/>
</dbReference>
<feature type="domain" description="SH3" evidence="6">
    <location>
        <begin position="258"/>
        <end position="320"/>
    </location>
</feature>
<keyword evidence="9" id="KW-1185">Reference proteome</keyword>
<evidence type="ECO:0000313" key="8">
    <source>
        <dbReference type="EnsemblMetazoa" id="SMAR001637-PA"/>
    </source>
</evidence>
<evidence type="ECO:0000256" key="3">
    <source>
        <dbReference type="ARBA" id="ARBA00022468"/>
    </source>
</evidence>
<dbReference type="Gene3D" id="2.30.30.40">
    <property type="entry name" value="SH3 Domains"/>
    <property type="match status" value="1"/>
</dbReference>
<dbReference type="PROSITE" id="PS50002">
    <property type="entry name" value="SH3"/>
    <property type="match status" value="1"/>
</dbReference>
<dbReference type="SMART" id="SM00324">
    <property type="entry name" value="RhoGAP"/>
    <property type="match status" value="1"/>
</dbReference>
<dbReference type="InterPro" id="IPR001452">
    <property type="entry name" value="SH3_domain"/>
</dbReference>
<comment type="similarity">
    <text evidence="1">Belongs to the PX domain-containing GAP family.</text>
</comment>
<protein>
    <recommendedName>
        <fullName evidence="10">Rho-GAP domain-containing protein</fullName>
    </recommendedName>
</protein>
<dbReference type="Pfam" id="PF14604">
    <property type="entry name" value="SH3_9"/>
    <property type="match status" value="1"/>
</dbReference>
<dbReference type="EMBL" id="JH430694">
    <property type="status" value="NOT_ANNOTATED_CDS"/>
    <property type="molecule type" value="Genomic_DNA"/>
</dbReference>
<dbReference type="GO" id="GO:0007264">
    <property type="term" value="P:small GTPase-mediated signal transduction"/>
    <property type="evidence" value="ECO:0007669"/>
    <property type="project" value="TreeGrafter"/>
</dbReference>
<feature type="region of interest" description="Disordered" evidence="5">
    <location>
        <begin position="785"/>
        <end position="813"/>
    </location>
</feature>
<dbReference type="Pfam" id="PF00620">
    <property type="entry name" value="RhoGAP"/>
    <property type="match status" value="1"/>
</dbReference>
<evidence type="ECO:0000256" key="1">
    <source>
        <dbReference type="ARBA" id="ARBA00008795"/>
    </source>
</evidence>
<feature type="compositionally biased region" description="Polar residues" evidence="5">
    <location>
        <begin position="1465"/>
        <end position="1482"/>
    </location>
</feature>
<dbReference type="SUPFAM" id="SSF64268">
    <property type="entry name" value="PX domain"/>
    <property type="match status" value="1"/>
</dbReference>
<dbReference type="Proteomes" id="UP000014500">
    <property type="component" value="Unassembled WGS sequence"/>
</dbReference>
<dbReference type="GO" id="GO:0035091">
    <property type="term" value="F:phosphatidylinositol binding"/>
    <property type="evidence" value="ECO:0007669"/>
    <property type="project" value="InterPro"/>
</dbReference>
<dbReference type="Gene3D" id="1.10.555.10">
    <property type="entry name" value="Rho GTPase activation protein"/>
    <property type="match status" value="1"/>
</dbReference>
<feature type="domain" description="Rho-GAP" evidence="7">
    <location>
        <begin position="373"/>
        <end position="564"/>
    </location>
</feature>
<evidence type="ECO:0000256" key="4">
    <source>
        <dbReference type="PROSITE-ProRule" id="PRU00192"/>
    </source>
</evidence>
<sequence>MHGFDWFPLSRMLESQSLYKPSSPQQPTVKRRRLRLCSVPLVDLRSTSLSGTGQECEEIRTRLSITNFLSTDSIDGNHPSTVGQWIGLDGMEGTSSTRIKHLTSSWDGQSRFPKLDECAHFHYEFVELGPIQVCLYDETQRNSKLLATGEEERSEYFPIQITSMGKSWVVRRTYDNFCLLDERLHQCIYDRKFSGLPELMQSADDENEDIRLLLSEYLERFSIIAGSLISCGPILNWFELDNRGNRLIVTDESAINTPAVAAAYVVKRYQAQASDEISFEVGDMISVIDMPPPEESVWWRGKKGFEVGFFPCECVEVIGDKLPQSINIPRAPTKPVLRKHGKLISFFRSFILSRPSRRKLKQSGILKERVFGCDLGEHLLNSQHEIPMVLICCSQFIEEHGIVDGIYRLSGVTSNIQKLRNSFDEDRVPNLNDSAIVQDIHCVASCLKMYFRELPNPLLTYTLYDKFVSAVQTGESVRLLNMRDVVQQLPPPNYRTLEYLIRHLACVASHGAETGMTPKNVAIVWAPNLLRSKELEIGSVAALQVVGVQAIVTEYLIRYVDLIFNDKISTFCGSKNTTGTPKKTRPKSLAISTPTKLLSLEEARSRALSTSSQPQQKYIEVGGGAATLPTKYHTVIELPHRKRGSAKLKKSPIGWKSFFSKEKKIGKEKMEAGEQSGSNLETGASDGATKETFCQVDCAIAGAKQLRSVKSAESLVSFSHSFSILQEMNLTLDNSKTDVIKRDLSGIVNRSPPHTHVRSMSHDSYFELVADDDQRIDIPTMRTCEETSEASVSSEISKSDLENKSPKKHRWKPDASKLSLKAKLKHAFSSPPTARKSLDKLGGIDNLGVDDSDANDNSKVMKWMKSSEKVIIERYGSEKTVIVEVHATQESDEEPNDEIVQLGSPTSILATISDNETLSVTAADEISEGIVDTSDPEWGHSEVSTPKSFSVDLLDNEVFTALSFRLDDTFFYRKSCGDDVEEVTIRDSPIPEIQLMPSPALTLEMSESTPSPPTSGDGNNSKQQFAYTVLVDESGEDVIDKENGDSVELSEVKDGFLSLNQISEDEVVIQVEEKEQLVRINPEVVVESVVESPEVIESAVESREEVESAVESPKEVELVVESPEEVELVVESPEAIVDSVVESPEMITTPKKPVEYTPVEYTSPVDESKRRFESEIGRDILHERKMKLELEKIQVEQRNVGPVSDAKLTALEWVKFPRGSEFTKVKIATIAHDTSPHLEEVEYRRVRVTQDPTNEDPKRNSEPIMQRVVENGSIDKKRHSEPQMRAQTTPPDRKASVKELLSKFEATSPVETPKSPLMELSNATKPPVAPSHLPKSSSCSLKSPEKSICVFEPQSLHLSFVADIPKKDPGVPDEMTESARRERIDKYKEERRAQLREKIRSDSFRMSQDEKNELITRRKTKTSSVVGSPDSDDAVIVSYGSLRKTRIPDPPAPLPLHGDSLTRTVRRSSASAETGNLTASPSRSKRLSSDKPRLKWPPAEQNDDLPLRSLPGRRSLRLAGENEAKEGPTKVLRRRGSLVGSRELALKSPEKVPIRGPVRSDFARPKVAPRVEVKSCPAEGLRKSGLVSPKKIRDVAAMFEKEAGKCPKPGGPRVIATRARYLPQGGDKSDQNGHGKANQYLSAV</sequence>
<dbReference type="PANTHER" id="PTHR15729:SF10">
    <property type="entry name" value="GTPASE-ACTIVATING PROTEIN CDGAPR"/>
    <property type="match status" value="1"/>
</dbReference>
<reference evidence="9" key="1">
    <citation type="submission" date="2011-05" db="EMBL/GenBank/DDBJ databases">
        <authorList>
            <person name="Richards S.R."/>
            <person name="Qu J."/>
            <person name="Jiang H."/>
            <person name="Jhangiani S.N."/>
            <person name="Agravi P."/>
            <person name="Goodspeed R."/>
            <person name="Gross S."/>
            <person name="Mandapat C."/>
            <person name="Jackson L."/>
            <person name="Mathew T."/>
            <person name="Pu L."/>
            <person name="Thornton R."/>
            <person name="Saada N."/>
            <person name="Wilczek-Boney K.B."/>
            <person name="Lee S."/>
            <person name="Kovar C."/>
            <person name="Wu Y."/>
            <person name="Scherer S.E."/>
            <person name="Worley K.C."/>
            <person name="Muzny D.M."/>
            <person name="Gibbs R."/>
        </authorList>
    </citation>
    <scope>NUCLEOTIDE SEQUENCE</scope>
    <source>
        <strain evidence="9">Brora</strain>
    </source>
</reference>
<organism evidence="8 9">
    <name type="scientific">Strigamia maritima</name>
    <name type="common">European centipede</name>
    <name type="synonym">Geophilus maritimus</name>
    <dbReference type="NCBI Taxonomy" id="126957"/>
    <lineage>
        <taxon>Eukaryota</taxon>
        <taxon>Metazoa</taxon>
        <taxon>Ecdysozoa</taxon>
        <taxon>Arthropoda</taxon>
        <taxon>Myriapoda</taxon>
        <taxon>Chilopoda</taxon>
        <taxon>Pleurostigmophora</taxon>
        <taxon>Geophilomorpha</taxon>
        <taxon>Linotaeniidae</taxon>
        <taxon>Strigamia</taxon>
    </lineage>
</organism>
<dbReference type="eggNOG" id="KOG1449">
    <property type="taxonomic scope" value="Eukaryota"/>
</dbReference>
<dbReference type="InterPro" id="IPR000198">
    <property type="entry name" value="RhoGAP_dom"/>
</dbReference>
<dbReference type="STRING" id="126957.T1IL19"/>
<dbReference type="GO" id="GO:0005096">
    <property type="term" value="F:GTPase activator activity"/>
    <property type="evidence" value="ECO:0007669"/>
    <property type="project" value="UniProtKB-KW"/>
</dbReference>
<dbReference type="InterPro" id="IPR036871">
    <property type="entry name" value="PX_dom_sf"/>
</dbReference>
<dbReference type="PANTHER" id="PTHR15729">
    <property type="entry name" value="CDC42 GTPASE-ACTIVATING PROTEIN"/>
    <property type="match status" value="1"/>
</dbReference>
<dbReference type="HOGENOM" id="CLU_242713_0_0_1"/>
<feature type="region of interest" description="Disordered" evidence="5">
    <location>
        <begin position="1245"/>
        <end position="1339"/>
    </location>
</feature>
<reference evidence="8" key="2">
    <citation type="submission" date="2015-02" db="UniProtKB">
        <authorList>
            <consortium name="EnsemblMetazoa"/>
        </authorList>
    </citation>
    <scope>IDENTIFICATION</scope>
</reference>
<dbReference type="InterPro" id="IPR051576">
    <property type="entry name" value="PX-Rho_GAP"/>
</dbReference>
<dbReference type="SUPFAM" id="SSF48350">
    <property type="entry name" value="GTPase activation domain, GAP"/>
    <property type="match status" value="1"/>
</dbReference>
<evidence type="ECO:0000259" key="7">
    <source>
        <dbReference type="PROSITE" id="PS50238"/>
    </source>
</evidence>
<dbReference type="FunFam" id="1.10.555.10:FF:000002">
    <property type="entry name" value="rho GTPase-activating protein 32 isoform X1"/>
    <property type="match status" value="1"/>
</dbReference>
<dbReference type="InterPro" id="IPR036028">
    <property type="entry name" value="SH3-like_dom_sf"/>
</dbReference>
<dbReference type="CDD" id="cd11835">
    <property type="entry name" value="SH3_ARHGAP32_33"/>
    <property type="match status" value="1"/>
</dbReference>
<evidence type="ECO:0000256" key="5">
    <source>
        <dbReference type="SAM" id="MobiDB-lite"/>
    </source>
</evidence>
<accession>T1IL19</accession>
<feature type="region of interest" description="Disordered" evidence="5">
    <location>
        <begin position="1465"/>
        <end position="1542"/>
    </location>
</feature>
<keyword evidence="3" id="KW-0343">GTPase activation</keyword>
<feature type="compositionally biased region" description="Basic and acidic residues" evidence="5">
    <location>
        <begin position="1291"/>
        <end position="1302"/>
    </location>
</feature>
<dbReference type="FunFam" id="2.30.30.40:FF:000298">
    <property type="entry name" value="Rho GTPase-activating protein"/>
    <property type="match status" value="1"/>
</dbReference>
<dbReference type="InterPro" id="IPR008936">
    <property type="entry name" value="Rho_GTPase_activation_prot"/>
</dbReference>
<dbReference type="PROSITE" id="PS50238">
    <property type="entry name" value="RHOGAP"/>
    <property type="match status" value="1"/>
</dbReference>
<dbReference type="SUPFAM" id="SSF50044">
    <property type="entry name" value="SH3-domain"/>
    <property type="match status" value="1"/>
</dbReference>
<feature type="compositionally biased region" description="Low complexity" evidence="5">
    <location>
        <begin position="1330"/>
        <end position="1339"/>
    </location>
</feature>
<feature type="region of interest" description="Disordered" evidence="5">
    <location>
        <begin position="1620"/>
        <end position="1644"/>
    </location>
</feature>
<feature type="compositionally biased region" description="Basic and acidic residues" evidence="5">
    <location>
        <begin position="1273"/>
        <end position="1282"/>
    </location>
</feature>
<evidence type="ECO:0000256" key="2">
    <source>
        <dbReference type="ARBA" id="ARBA00022443"/>
    </source>
</evidence>
<feature type="region of interest" description="Disordered" evidence="5">
    <location>
        <begin position="1367"/>
        <end position="1388"/>
    </location>
</feature>
<evidence type="ECO:0008006" key="10">
    <source>
        <dbReference type="Google" id="ProtNLM"/>
    </source>
</evidence>
<feature type="compositionally biased region" description="Basic and acidic residues" evidence="5">
    <location>
        <begin position="1377"/>
        <end position="1388"/>
    </location>
</feature>
<proteinExistence type="inferred from homology"/>
<evidence type="ECO:0000259" key="6">
    <source>
        <dbReference type="PROSITE" id="PS50002"/>
    </source>
</evidence>
<keyword evidence="2 4" id="KW-0728">SH3 domain</keyword>
<evidence type="ECO:0000313" key="9">
    <source>
        <dbReference type="Proteomes" id="UP000014500"/>
    </source>
</evidence>
<dbReference type="SMART" id="SM00326">
    <property type="entry name" value="SH3"/>
    <property type="match status" value="1"/>
</dbReference>